<feature type="transmembrane region" description="Helical" evidence="1">
    <location>
        <begin position="32"/>
        <end position="52"/>
    </location>
</feature>
<protein>
    <submittedName>
        <fullName evidence="2">Uncharacterized protein</fullName>
    </submittedName>
</protein>
<dbReference type="GeneID" id="300269838"/>
<keyword evidence="1" id="KW-1133">Transmembrane helix</keyword>
<evidence type="ECO:0000313" key="2">
    <source>
        <dbReference type="EMBL" id="SER51327.1"/>
    </source>
</evidence>
<dbReference type="Proteomes" id="UP000183210">
    <property type="component" value="Unassembled WGS sequence"/>
</dbReference>
<organism evidence="2 3">
    <name type="scientific">Pseudomonas lutea</name>
    <dbReference type="NCBI Taxonomy" id="243924"/>
    <lineage>
        <taxon>Bacteria</taxon>
        <taxon>Pseudomonadati</taxon>
        <taxon>Pseudomonadota</taxon>
        <taxon>Gammaproteobacteria</taxon>
        <taxon>Pseudomonadales</taxon>
        <taxon>Pseudomonadaceae</taxon>
        <taxon>Pseudomonas</taxon>
    </lineage>
</organism>
<accession>A0A9X8MHW5</accession>
<evidence type="ECO:0000313" key="3">
    <source>
        <dbReference type="Proteomes" id="UP000183210"/>
    </source>
</evidence>
<sequence length="99" mass="10793">MKLAAIFTAIVLSFGMASGGIAKLFPREAVPYIWIAVFIPSVFLAITLTMRLDEKRLRSPSDVIQAFKDGSDLFLNWVGSSLLVLLAIGLLSLLFGGYQ</sequence>
<reference evidence="2 3" key="1">
    <citation type="submission" date="2016-10" db="EMBL/GenBank/DDBJ databases">
        <authorList>
            <person name="Varghese N."/>
            <person name="Submissions S."/>
        </authorList>
    </citation>
    <scope>NUCLEOTIDE SEQUENCE [LARGE SCALE GENOMIC DNA]</scope>
    <source>
        <strain evidence="2 3">LMG 21974</strain>
    </source>
</reference>
<evidence type="ECO:0000256" key="1">
    <source>
        <dbReference type="SAM" id="Phobius"/>
    </source>
</evidence>
<dbReference type="AlphaFoldDB" id="A0A9X8MHW5"/>
<feature type="transmembrane region" description="Helical" evidence="1">
    <location>
        <begin position="73"/>
        <end position="95"/>
    </location>
</feature>
<name>A0A9X8MHW5_9PSED</name>
<dbReference type="RefSeq" id="WP_074830588.1">
    <property type="nucleotide sequence ID" value="NZ_FOEV01000032.1"/>
</dbReference>
<keyword evidence="1" id="KW-0812">Transmembrane</keyword>
<proteinExistence type="predicted"/>
<dbReference type="EMBL" id="FOEV01000032">
    <property type="protein sequence ID" value="SER51327.1"/>
    <property type="molecule type" value="Genomic_DNA"/>
</dbReference>
<comment type="caution">
    <text evidence="2">The sequence shown here is derived from an EMBL/GenBank/DDBJ whole genome shotgun (WGS) entry which is preliminary data.</text>
</comment>
<keyword evidence="1" id="KW-0472">Membrane</keyword>
<gene>
    <name evidence="2" type="ORF">SAMN05216409_13211</name>
</gene>